<reference evidence="1 2" key="1">
    <citation type="journal article" date="2023" name="IScience">
        <title>Expanded male sex-determining region conserved during the evolution of homothallism in the green alga Volvox.</title>
        <authorList>
            <person name="Yamamoto K."/>
            <person name="Matsuzaki R."/>
            <person name="Mahakham W."/>
            <person name="Heman W."/>
            <person name="Sekimoto H."/>
            <person name="Kawachi M."/>
            <person name="Minakuchi Y."/>
            <person name="Toyoda A."/>
            <person name="Nozaki H."/>
        </authorList>
    </citation>
    <scope>NUCLEOTIDE SEQUENCE [LARGE SCALE GENOMIC DNA]</scope>
    <source>
        <strain evidence="1 2">NIES-4468</strain>
    </source>
</reference>
<proteinExistence type="predicted"/>
<dbReference type="EMBL" id="BSDZ01000103">
    <property type="protein sequence ID" value="GLI71200.1"/>
    <property type="molecule type" value="Genomic_DNA"/>
</dbReference>
<evidence type="ECO:0000313" key="1">
    <source>
        <dbReference type="EMBL" id="GLI71200.1"/>
    </source>
</evidence>
<dbReference type="Proteomes" id="UP001165090">
    <property type="component" value="Unassembled WGS sequence"/>
</dbReference>
<keyword evidence="2" id="KW-1185">Reference proteome</keyword>
<gene>
    <name evidence="1" type="ORF">VaNZ11_016319</name>
</gene>
<feature type="non-terminal residue" evidence="1">
    <location>
        <position position="1"/>
    </location>
</feature>
<name>A0ABQ5SMQ3_9CHLO</name>
<accession>A0ABQ5SMQ3</accession>
<sequence>ALQDRIPFDAALTLEFLQTVYDIRTAHAAGMDGTAPAASTAVVAEGLAAADRLALTVLGSPPSLQPPPQPSPQAPQTVTAELFTDSGAAAAAAAAAAAVRSVPA</sequence>
<comment type="caution">
    <text evidence="1">The sequence shown here is derived from an EMBL/GenBank/DDBJ whole genome shotgun (WGS) entry which is preliminary data.</text>
</comment>
<protein>
    <submittedName>
        <fullName evidence="1">Uncharacterized protein</fullName>
    </submittedName>
</protein>
<evidence type="ECO:0000313" key="2">
    <source>
        <dbReference type="Proteomes" id="UP001165090"/>
    </source>
</evidence>
<feature type="non-terminal residue" evidence="1">
    <location>
        <position position="104"/>
    </location>
</feature>
<organism evidence="1 2">
    <name type="scientific">Volvox africanus</name>
    <dbReference type="NCBI Taxonomy" id="51714"/>
    <lineage>
        <taxon>Eukaryota</taxon>
        <taxon>Viridiplantae</taxon>
        <taxon>Chlorophyta</taxon>
        <taxon>core chlorophytes</taxon>
        <taxon>Chlorophyceae</taxon>
        <taxon>CS clade</taxon>
        <taxon>Chlamydomonadales</taxon>
        <taxon>Volvocaceae</taxon>
        <taxon>Volvox</taxon>
    </lineage>
</organism>